<evidence type="ECO:0000256" key="1">
    <source>
        <dbReference type="SAM" id="Phobius"/>
    </source>
</evidence>
<keyword evidence="1" id="KW-0812">Transmembrane</keyword>
<dbReference type="AlphaFoldDB" id="A0A1I6GZ09"/>
<evidence type="ECO:0000259" key="2">
    <source>
        <dbReference type="Pfam" id="PF04892"/>
    </source>
</evidence>
<organism evidence="3 4">
    <name type="scientific">Marinobacter gudaonensis</name>
    <dbReference type="NCBI Taxonomy" id="375760"/>
    <lineage>
        <taxon>Bacteria</taxon>
        <taxon>Pseudomonadati</taxon>
        <taxon>Pseudomonadota</taxon>
        <taxon>Gammaproteobacteria</taxon>
        <taxon>Pseudomonadales</taxon>
        <taxon>Marinobacteraceae</taxon>
        <taxon>Marinobacter</taxon>
    </lineage>
</organism>
<reference evidence="4" key="1">
    <citation type="submission" date="2016-10" db="EMBL/GenBank/DDBJ databases">
        <authorList>
            <person name="Varghese N."/>
            <person name="Submissions S."/>
        </authorList>
    </citation>
    <scope>NUCLEOTIDE SEQUENCE [LARGE SCALE GENOMIC DNA]</scope>
    <source>
        <strain evidence="4">CGMCC 1.6294</strain>
    </source>
</reference>
<dbReference type="EMBL" id="FOYV01000001">
    <property type="protein sequence ID" value="SFR47359.1"/>
    <property type="molecule type" value="Genomic_DNA"/>
</dbReference>
<evidence type="ECO:0000313" key="4">
    <source>
        <dbReference type="Proteomes" id="UP000199290"/>
    </source>
</evidence>
<keyword evidence="4" id="KW-1185">Reference proteome</keyword>
<proteinExistence type="predicted"/>
<feature type="transmembrane region" description="Helical" evidence="1">
    <location>
        <begin position="82"/>
        <end position="101"/>
    </location>
</feature>
<dbReference type="RefSeq" id="WP_228143583.1">
    <property type="nucleotide sequence ID" value="NZ_FOYV01000001.1"/>
</dbReference>
<accession>A0A1I6GZ09</accession>
<name>A0A1I6GZ09_9GAMM</name>
<dbReference type="Proteomes" id="UP000199290">
    <property type="component" value="Unassembled WGS sequence"/>
</dbReference>
<keyword evidence="1" id="KW-1133">Transmembrane helix</keyword>
<dbReference type="InterPro" id="IPR006976">
    <property type="entry name" value="VanZ-like"/>
</dbReference>
<dbReference type="STRING" id="375760.SAMN04488073_1806"/>
<dbReference type="PANTHER" id="PTHR28008">
    <property type="entry name" value="DOMAIN PROTEIN, PUTATIVE (AFU_ORTHOLOGUE AFUA_3G10980)-RELATED"/>
    <property type="match status" value="1"/>
</dbReference>
<feature type="domain" description="VanZ-like" evidence="2">
    <location>
        <begin position="58"/>
        <end position="123"/>
    </location>
</feature>
<keyword evidence="1" id="KW-0472">Membrane</keyword>
<protein>
    <submittedName>
        <fullName evidence="3">VanZ like family protein</fullName>
    </submittedName>
</protein>
<feature type="transmembrane region" description="Helical" evidence="1">
    <location>
        <begin position="107"/>
        <end position="128"/>
    </location>
</feature>
<feature type="transmembrane region" description="Helical" evidence="1">
    <location>
        <begin position="57"/>
        <end position="75"/>
    </location>
</feature>
<dbReference type="PANTHER" id="PTHR28008:SF1">
    <property type="entry name" value="DOMAIN PROTEIN, PUTATIVE (AFU_ORTHOLOGUE AFUA_3G10980)-RELATED"/>
    <property type="match status" value="1"/>
</dbReference>
<dbReference type="Pfam" id="PF04892">
    <property type="entry name" value="VanZ"/>
    <property type="match status" value="1"/>
</dbReference>
<gene>
    <name evidence="3" type="ORF">SAMN04488073_1806</name>
</gene>
<evidence type="ECO:0000313" key="3">
    <source>
        <dbReference type="EMBL" id="SFR47359.1"/>
    </source>
</evidence>
<sequence length="143" mass="15708">MPVNRPQPDRHRLRSALNRVLNCRPLWRGALVLSLLAIAFLATTANPYPVPSAPSDKINHLIAFAELTILTRLAWPELGARWFVPGLLLFGLSIELVQATLPYRDFSLADLAADAAGIAIGLLPWPGVRKARASDLRRSPESL</sequence>